<name>A0AAV7J256_COTGL</name>
<accession>A0AAV7J256</accession>
<dbReference type="EMBL" id="JAHXZJ010000002">
    <property type="protein sequence ID" value="KAH0563925.1"/>
    <property type="molecule type" value="Genomic_DNA"/>
</dbReference>
<dbReference type="Proteomes" id="UP000826195">
    <property type="component" value="Unassembled WGS sequence"/>
</dbReference>
<organism evidence="2 3">
    <name type="scientific">Cotesia glomerata</name>
    <name type="common">Lepidopteran parasitic wasp</name>
    <name type="synonym">Apanteles glomeratus</name>
    <dbReference type="NCBI Taxonomy" id="32391"/>
    <lineage>
        <taxon>Eukaryota</taxon>
        <taxon>Metazoa</taxon>
        <taxon>Ecdysozoa</taxon>
        <taxon>Arthropoda</taxon>
        <taxon>Hexapoda</taxon>
        <taxon>Insecta</taxon>
        <taxon>Pterygota</taxon>
        <taxon>Neoptera</taxon>
        <taxon>Endopterygota</taxon>
        <taxon>Hymenoptera</taxon>
        <taxon>Apocrita</taxon>
        <taxon>Ichneumonoidea</taxon>
        <taxon>Braconidae</taxon>
        <taxon>Microgastrinae</taxon>
        <taxon>Cotesia</taxon>
    </lineage>
</organism>
<reference evidence="2 3" key="1">
    <citation type="journal article" date="2021" name="J. Hered.">
        <title>A chromosome-level genome assembly of the parasitoid wasp, Cotesia glomerata (Hymenoptera: Braconidae).</title>
        <authorList>
            <person name="Pinto B.J."/>
            <person name="Weis J.J."/>
            <person name="Gamble T."/>
            <person name="Ode P.J."/>
            <person name="Paul R."/>
            <person name="Zaspel J.M."/>
        </authorList>
    </citation>
    <scope>NUCLEOTIDE SEQUENCE [LARGE SCALE GENOMIC DNA]</scope>
    <source>
        <strain evidence="2">CgM1</strain>
    </source>
</reference>
<sequence length="98" mass="10872">MGTVMSHKFIIPKGLQERKKSIVLIRTAEGFEAGGVTSTHSALRYANAITVHCVLRKAYRPKSRHLIRMLMSLDPFPGAHHPESRIQNPSGQSFTTSS</sequence>
<protein>
    <submittedName>
        <fullName evidence="2">Uncharacterized protein</fullName>
    </submittedName>
</protein>
<dbReference type="AlphaFoldDB" id="A0AAV7J256"/>
<evidence type="ECO:0000313" key="3">
    <source>
        <dbReference type="Proteomes" id="UP000826195"/>
    </source>
</evidence>
<proteinExistence type="predicted"/>
<gene>
    <name evidence="2" type="ORF">KQX54_008138</name>
</gene>
<feature type="region of interest" description="Disordered" evidence="1">
    <location>
        <begin position="78"/>
        <end position="98"/>
    </location>
</feature>
<keyword evidence="3" id="KW-1185">Reference proteome</keyword>
<comment type="caution">
    <text evidence="2">The sequence shown here is derived from an EMBL/GenBank/DDBJ whole genome shotgun (WGS) entry which is preliminary data.</text>
</comment>
<evidence type="ECO:0000313" key="2">
    <source>
        <dbReference type="EMBL" id="KAH0563925.1"/>
    </source>
</evidence>
<evidence type="ECO:0000256" key="1">
    <source>
        <dbReference type="SAM" id="MobiDB-lite"/>
    </source>
</evidence>
<feature type="compositionally biased region" description="Polar residues" evidence="1">
    <location>
        <begin position="85"/>
        <end position="98"/>
    </location>
</feature>